<organism evidence="1 2">
    <name type="scientific">Aeromonas phage 2L372D</name>
    <dbReference type="NCBI Taxonomy" id="2588097"/>
    <lineage>
        <taxon>Viruses</taxon>
        <taxon>Duplodnaviria</taxon>
        <taxon>Heunggongvirae</taxon>
        <taxon>Uroviricota</taxon>
        <taxon>Caudoviricetes</taxon>
        <taxon>Plateaulakevirus</taxon>
        <taxon>Plateaulakevirus pv2L372D</taxon>
    </lineage>
</organism>
<evidence type="ECO:0000313" key="1">
    <source>
        <dbReference type="EMBL" id="QDB73925.1"/>
    </source>
</evidence>
<name>A0A4Y5TY24_9CAUD</name>
<proteinExistence type="predicted"/>
<sequence length="50" mass="5980">MINRKSTYTKPTMKYSNYIKLIGYLSENCTDKDYRKALIKLDKFNIIVKD</sequence>
<gene>
    <name evidence="1" type="ORF">2L372D_011</name>
</gene>
<dbReference type="Proteomes" id="UP000316128">
    <property type="component" value="Segment"/>
</dbReference>
<reference evidence="1 2" key="1">
    <citation type="submission" date="2019-04" db="EMBL/GenBank/DDBJ databases">
        <title>Nine Novel Phages from a Plateau Lake in Southwest China Provide Insights into Aeromonas Phage Diversity.</title>
        <authorList>
            <person name="Xiao W."/>
            <person name="Bai M."/>
            <person name="Wang Y."/>
            <person name="Cui X."/>
        </authorList>
    </citation>
    <scope>NUCLEOTIDE SEQUENCE [LARGE SCALE GENOMIC DNA]</scope>
</reference>
<dbReference type="EMBL" id="MK804893">
    <property type="protein sequence ID" value="QDB73925.1"/>
    <property type="molecule type" value="Genomic_DNA"/>
</dbReference>
<protein>
    <submittedName>
        <fullName evidence="1">Uncharacterized protein</fullName>
    </submittedName>
</protein>
<accession>A0A4Y5TY24</accession>
<keyword evidence="2" id="KW-1185">Reference proteome</keyword>
<evidence type="ECO:0000313" key="2">
    <source>
        <dbReference type="Proteomes" id="UP000316128"/>
    </source>
</evidence>